<keyword evidence="1 2" id="KW-0694">RNA-binding</keyword>
<name>A0AAD6K1Z7_9ROSI</name>
<accession>A0AAD6K1Z7</accession>
<comment type="caution">
    <text evidence="4">The sequence shown here is derived from an EMBL/GenBank/DDBJ whole genome shotgun (WGS) entry which is preliminary data.</text>
</comment>
<dbReference type="InterPro" id="IPR050502">
    <property type="entry name" value="Euk_RNA-bind_prot"/>
</dbReference>
<protein>
    <recommendedName>
        <fullName evidence="3">RRM domain-containing protein</fullName>
    </recommendedName>
</protein>
<evidence type="ECO:0000313" key="5">
    <source>
        <dbReference type="Proteomes" id="UP001162972"/>
    </source>
</evidence>
<dbReference type="Pfam" id="PF00076">
    <property type="entry name" value="RRM_1"/>
    <property type="match status" value="1"/>
</dbReference>
<proteinExistence type="predicted"/>
<dbReference type="EMBL" id="JAPFFJ010000012">
    <property type="protein sequence ID" value="KAJ6415546.1"/>
    <property type="molecule type" value="Genomic_DNA"/>
</dbReference>
<organism evidence="4 5">
    <name type="scientific">Salix udensis</name>
    <dbReference type="NCBI Taxonomy" id="889485"/>
    <lineage>
        <taxon>Eukaryota</taxon>
        <taxon>Viridiplantae</taxon>
        <taxon>Streptophyta</taxon>
        <taxon>Embryophyta</taxon>
        <taxon>Tracheophyta</taxon>
        <taxon>Spermatophyta</taxon>
        <taxon>Magnoliopsida</taxon>
        <taxon>eudicotyledons</taxon>
        <taxon>Gunneridae</taxon>
        <taxon>Pentapetalae</taxon>
        <taxon>rosids</taxon>
        <taxon>fabids</taxon>
        <taxon>Malpighiales</taxon>
        <taxon>Salicaceae</taxon>
        <taxon>Saliceae</taxon>
        <taxon>Salix</taxon>
    </lineage>
</organism>
<dbReference type="GO" id="GO:1901259">
    <property type="term" value="P:chloroplast rRNA processing"/>
    <property type="evidence" value="ECO:0007669"/>
    <property type="project" value="TreeGrafter"/>
</dbReference>
<gene>
    <name evidence="4" type="ORF">OIU84_004361</name>
</gene>
<dbReference type="PANTHER" id="PTHR48025:SF6">
    <property type="entry name" value="RRM DOMAIN-CONTAINING PROTEIN"/>
    <property type="match status" value="1"/>
</dbReference>
<dbReference type="InterPro" id="IPR000504">
    <property type="entry name" value="RRM_dom"/>
</dbReference>
<dbReference type="AlphaFoldDB" id="A0AAD6K1Z7"/>
<evidence type="ECO:0000256" key="2">
    <source>
        <dbReference type="PROSITE-ProRule" id="PRU00176"/>
    </source>
</evidence>
<dbReference type="Proteomes" id="UP001162972">
    <property type="component" value="Chromosome 3"/>
</dbReference>
<dbReference type="InterPro" id="IPR012677">
    <property type="entry name" value="Nucleotide-bd_a/b_plait_sf"/>
</dbReference>
<keyword evidence="5" id="KW-1185">Reference proteome</keyword>
<dbReference type="Gene3D" id="3.30.70.330">
    <property type="match status" value="1"/>
</dbReference>
<dbReference type="GO" id="GO:0003729">
    <property type="term" value="F:mRNA binding"/>
    <property type="evidence" value="ECO:0007669"/>
    <property type="project" value="TreeGrafter"/>
</dbReference>
<dbReference type="GO" id="GO:0009535">
    <property type="term" value="C:chloroplast thylakoid membrane"/>
    <property type="evidence" value="ECO:0007669"/>
    <property type="project" value="TreeGrafter"/>
</dbReference>
<dbReference type="SMART" id="SM00360">
    <property type="entry name" value="RRM"/>
    <property type="match status" value="1"/>
</dbReference>
<dbReference type="PANTHER" id="PTHR48025">
    <property type="entry name" value="OS02G0815200 PROTEIN"/>
    <property type="match status" value="1"/>
</dbReference>
<feature type="domain" description="RRM" evidence="3">
    <location>
        <begin position="49"/>
        <end position="125"/>
    </location>
</feature>
<dbReference type="SUPFAM" id="SSF54928">
    <property type="entry name" value="RNA-binding domain, RBD"/>
    <property type="match status" value="1"/>
</dbReference>
<evidence type="ECO:0000256" key="1">
    <source>
        <dbReference type="ARBA" id="ARBA00022884"/>
    </source>
</evidence>
<reference evidence="4 5" key="1">
    <citation type="journal article" date="2023" name="Int. J. Mol. Sci.">
        <title>De Novo Assembly and Annotation of 11 Diverse Shrub Willow (Salix) Genomes Reveals Novel Gene Organization in Sex-Linked Regions.</title>
        <authorList>
            <person name="Hyden B."/>
            <person name="Feng K."/>
            <person name="Yates T.B."/>
            <person name="Jawdy S."/>
            <person name="Cereghino C."/>
            <person name="Smart L.B."/>
            <person name="Muchero W."/>
        </authorList>
    </citation>
    <scope>NUCLEOTIDE SEQUENCE [LARGE SCALE GENOMIC DNA]</scope>
    <source>
        <tissue evidence="4">Shoot tip</tissue>
    </source>
</reference>
<sequence>MLKHENLPDFGKCLGRVIRVEFAKQLRRPPPPRSPGIAAGTTPAGETRHKLYISNLAWKVRGSHLREFISTNFNPISSEVVFDSPTGRSCGYGSVSFATKEEAEASISSLNGKVECKNVVLAFYF</sequence>
<dbReference type="PROSITE" id="PS50102">
    <property type="entry name" value="RRM"/>
    <property type="match status" value="1"/>
</dbReference>
<evidence type="ECO:0000259" key="3">
    <source>
        <dbReference type="PROSITE" id="PS50102"/>
    </source>
</evidence>
<dbReference type="InterPro" id="IPR035979">
    <property type="entry name" value="RBD_domain_sf"/>
</dbReference>
<evidence type="ECO:0000313" key="4">
    <source>
        <dbReference type="EMBL" id="KAJ6415546.1"/>
    </source>
</evidence>